<evidence type="ECO:0000313" key="2">
    <source>
        <dbReference type="EMBL" id="RAO69352.1"/>
    </source>
</evidence>
<organism evidence="2 3">
    <name type="scientific">Talaromyces amestolkiae</name>
    <dbReference type="NCBI Taxonomy" id="1196081"/>
    <lineage>
        <taxon>Eukaryota</taxon>
        <taxon>Fungi</taxon>
        <taxon>Dikarya</taxon>
        <taxon>Ascomycota</taxon>
        <taxon>Pezizomycotina</taxon>
        <taxon>Eurotiomycetes</taxon>
        <taxon>Eurotiomycetidae</taxon>
        <taxon>Eurotiales</taxon>
        <taxon>Trichocomaceae</taxon>
        <taxon>Talaromyces</taxon>
        <taxon>Talaromyces sect. Talaromyces</taxon>
    </lineage>
</organism>
<gene>
    <name evidence="2" type="ORF">BHQ10_005364</name>
</gene>
<dbReference type="Proteomes" id="UP000249363">
    <property type="component" value="Unassembled WGS sequence"/>
</dbReference>
<protein>
    <recommendedName>
        <fullName evidence="1">DJ-1/PfpI domain-containing protein</fullName>
    </recommendedName>
</protein>
<dbReference type="InterPro" id="IPR029062">
    <property type="entry name" value="Class_I_gatase-like"/>
</dbReference>
<keyword evidence="3" id="KW-1185">Reference proteome</keyword>
<sequence>MAPIRFGIPLYDYQAIDVIGPLDVLAGTSVSLLKNYEENGFVRKDFHKLGLELEFYHISETADKSKPKNLFLENLDVVATVTPADCPQIDYLLFGGPLPSYRLSDEMKSFIKERVAKNEIKTIFTTCIGAAVLAQTGLLDGKRATVNLGFIDVARQMYPTVNWVEKTHKENWVIDGNIWTANGAVTGMDMFAHWLIQQVGEELAKFQFEALAYAPRGIDGKLLEL</sequence>
<dbReference type="AlphaFoldDB" id="A0A364L0L3"/>
<dbReference type="GeneID" id="63794580"/>
<dbReference type="Pfam" id="PF01965">
    <property type="entry name" value="DJ-1_PfpI"/>
    <property type="match status" value="1"/>
</dbReference>
<comment type="caution">
    <text evidence="2">The sequence shown here is derived from an EMBL/GenBank/DDBJ whole genome shotgun (WGS) entry which is preliminary data.</text>
</comment>
<dbReference type="SUPFAM" id="SSF52317">
    <property type="entry name" value="Class I glutamine amidotransferase-like"/>
    <property type="match status" value="1"/>
</dbReference>
<name>A0A364L0L3_TALAM</name>
<evidence type="ECO:0000313" key="3">
    <source>
        <dbReference type="Proteomes" id="UP000249363"/>
    </source>
</evidence>
<proteinExistence type="predicted"/>
<evidence type="ECO:0000259" key="1">
    <source>
        <dbReference type="Pfam" id="PF01965"/>
    </source>
</evidence>
<dbReference type="PANTHER" id="PTHR43130:SF7">
    <property type="entry name" value="DJ-1_PFPI DOMAIN-CONTAINING PROTEIN"/>
    <property type="match status" value="1"/>
</dbReference>
<feature type="domain" description="DJ-1/PfpI" evidence="1">
    <location>
        <begin position="89"/>
        <end position="191"/>
    </location>
</feature>
<dbReference type="InterPro" id="IPR002818">
    <property type="entry name" value="DJ-1/PfpI"/>
</dbReference>
<reference evidence="2 3" key="1">
    <citation type="journal article" date="2017" name="Biotechnol. Biofuels">
        <title>Differential beta-glucosidase expression as a function of carbon source availability in Talaromyces amestolkiae: a genomic and proteomic approach.</title>
        <authorList>
            <person name="de Eugenio L.I."/>
            <person name="Mendez-Liter J.A."/>
            <person name="Nieto-Dominguez M."/>
            <person name="Alonso L."/>
            <person name="Gil-Munoz J."/>
            <person name="Barriuso J."/>
            <person name="Prieto A."/>
            <person name="Martinez M.J."/>
        </authorList>
    </citation>
    <scope>NUCLEOTIDE SEQUENCE [LARGE SCALE GENOMIC DNA]</scope>
    <source>
        <strain evidence="2 3">CIB</strain>
    </source>
</reference>
<dbReference type="EMBL" id="MIKG01000009">
    <property type="protein sequence ID" value="RAO69352.1"/>
    <property type="molecule type" value="Genomic_DNA"/>
</dbReference>
<dbReference type="Gene3D" id="3.40.50.880">
    <property type="match status" value="1"/>
</dbReference>
<dbReference type="RefSeq" id="XP_040733868.1">
    <property type="nucleotide sequence ID" value="XM_040877832.1"/>
</dbReference>
<dbReference type="InterPro" id="IPR052158">
    <property type="entry name" value="INH-QAR"/>
</dbReference>
<accession>A0A364L0L3</accession>
<dbReference type="OrthoDB" id="543156at2759"/>
<dbReference type="PANTHER" id="PTHR43130">
    <property type="entry name" value="ARAC-FAMILY TRANSCRIPTIONAL REGULATOR"/>
    <property type="match status" value="1"/>
</dbReference>